<keyword evidence="1" id="KW-0489">Methyltransferase</keyword>
<dbReference type="Proteomes" id="UP000677918">
    <property type="component" value="Unassembled WGS sequence"/>
</dbReference>
<dbReference type="PANTHER" id="PTHR43464">
    <property type="entry name" value="METHYLTRANSFERASE"/>
    <property type="match status" value="1"/>
</dbReference>
<evidence type="ECO:0000313" key="6">
    <source>
        <dbReference type="Proteomes" id="UP000677918"/>
    </source>
</evidence>
<dbReference type="Gene3D" id="3.40.50.150">
    <property type="entry name" value="Vaccinia Virus protein VP39"/>
    <property type="match status" value="1"/>
</dbReference>
<keyword evidence="6" id="KW-1185">Reference proteome</keyword>
<dbReference type="Pfam" id="PF13649">
    <property type="entry name" value="Methyltransf_25"/>
    <property type="match status" value="1"/>
</dbReference>
<dbReference type="Gene3D" id="2.20.25.110">
    <property type="entry name" value="S-adenosyl-L-methionine-dependent methyltransferases"/>
    <property type="match status" value="1"/>
</dbReference>
<evidence type="ECO:0000256" key="1">
    <source>
        <dbReference type="ARBA" id="ARBA00022603"/>
    </source>
</evidence>
<dbReference type="InterPro" id="IPR041698">
    <property type="entry name" value="Methyltransf_25"/>
</dbReference>
<keyword evidence="3" id="KW-0949">S-adenosyl-L-methionine</keyword>
<feature type="domain" description="Methyltransferase" evidence="4">
    <location>
        <begin position="57"/>
        <end position="151"/>
    </location>
</feature>
<sequence>MTDQRYDQGIAYDGRYYEEVGDFLRENYLEYGFTHGTVQEVDYLVARLALQPGQRLLDIGCGPGRHSLELARRGIHTVGVDISSGFIAFAQQAAAGENLPAKFHTADARELAFLQEFDAAICLCEGAFGLAGSEANHRKVLQGVYAALKPGSPFVLTAIHSLHLARQLTDESEFDPYTSTVIHRETITSPEGESREAALYTTAFTYRELKLLLEGEGFVIDAGYGCTAGQFRSEPLQASSMEIMMIARKAGKPGAR</sequence>
<keyword evidence="2" id="KW-0808">Transferase</keyword>
<dbReference type="PANTHER" id="PTHR43464:SF19">
    <property type="entry name" value="UBIQUINONE BIOSYNTHESIS O-METHYLTRANSFERASE, MITOCHONDRIAL"/>
    <property type="match status" value="1"/>
</dbReference>
<dbReference type="SUPFAM" id="SSF53335">
    <property type="entry name" value="S-adenosyl-L-methionine-dependent methyltransferases"/>
    <property type="match status" value="1"/>
</dbReference>
<dbReference type="GO" id="GO:0032259">
    <property type="term" value="P:methylation"/>
    <property type="evidence" value="ECO:0007669"/>
    <property type="project" value="UniProtKB-KW"/>
</dbReference>
<dbReference type="RefSeq" id="WP_213413872.1">
    <property type="nucleotide sequence ID" value="NZ_BOVK01000069.1"/>
</dbReference>
<organism evidence="5 6">
    <name type="scientific">Xylanibacillus composti</name>
    <dbReference type="NCBI Taxonomy" id="1572762"/>
    <lineage>
        <taxon>Bacteria</taxon>
        <taxon>Bacillati</taxon>
        <taxon>Bacillota</taxon>
        <taxon>Bacilli</taxon>
        <taxon>Bacillales</taxon>
        <taxon>Paenibacillaceae</taxon>
        <taxon>Xylanibacillus</taxon>
    </lineage>
</organism>
<protein>
    <recommendedName>
        <fullName evidence="4">Methyltransferase domain-containing protein</fullName>
    </recommendedName>
</protein>
<dbReference type="InterPro" id="IPR029063">
    <property type="entry name" value="SAM-dependent_MTases_sf"/>
</dbReference>
<name>A0A8J4H780_9BACL</name>
<reference evidence="5" key="1">
    <citation type="submission" date="2021-04" db="EMBL/GenBank/DDBJ databases">
        <title>Draft genome sequence of Xylanibacillus composti strain K13.</title>
        <authorList>
            <person name="Uke A."/>
            <person name="Chhe C."/>
            <person name="Baramee S."/>
            <person name="Kosugi A."/>
        </authorList>
    </citation>
    <scope>NUCLEOTIDE SEQUENCE</scope>
    <source>
        <strain evidence="5">K13</strain>
    </source>
</reference>
<proteinExistence type="predicted"/>
<dbReference type="GO" id="GO:0008168">
    <property type="term" value="F:methyltransferase activity"/>
    <property type="evidence" value="ECO:0007669"/>
    <property type="project" value="UniProtKB-KW"/>
</dbReference>
<evidence type="ECO:0000259" key="4">
    <source>
        <dbReference type="Pfam" id="PF13649"/>
    </source>
</evidence>
<comment type="caution">
    <text evidence="5">The sequence shown here is derived from an EMBL/GenBank/DDBJ whole genome shotgun (WGS) entry which is preliminary data.</text>
</comment>
<gene>
    <name evidence="5" type="ORF">XYCOK13_38890</name>
</gene>
<dbReference type="CDD" id="cd02440">
    <property type="entry name" value="AdoMet_MTases"/>
    <property type="match status" value="1"/>
</dbReference>
<dbReference type="AlphaFoldDB" id="A0A8J4H780"/>
<evidence type="ECO:0000256" key="2">
    <source>
        <dbReference type="ARBA" id="ARBA00022679"/>
    </source>
</evidence>
<accession>A0A8J4H780</accession>
<evidence type="ECO:0000313" key="5">
    <source>
        <dbReference type="EMBL" id="GIQ71065.1"/>
    </source>
</evidence>
<evidence type="ECO:0000256" key="3">
    <source>
        <dbReference type="ARBA" id="ARBA00022691"/>
    </source>
</evidence>
<dbReference type="EMBL" id="BOVK01000069">
    <property type="protein sequence ID" value="GIQ71065.1"/>
    <property type="molecule type" value="Genomic_DNA"/>
</dbReference>